<name>A0A9P4MHC0_9PEZI</name>
<evidence type="ECO:0000313" key="2">
    <source>
        <dbReference type="Proteomes" id="UP000799439"/>
    </source>
</evidence>
<accession>A0A9P4MHC0</accession>
<reference evidence="1" key="1">
    <citation type="journal article" date="2020" name="Stud. Mycol.">
        <title>101 Dothideomycetes genomes: a test case for predicting lifestyles and emergence of pathogens.</title>
        <authorList>
            <person name="Haridas S."/>
            <person name="Albert R."/>
            <person name="Binder M."/>
            <person name="Bloem J."/>
            <person name="Labutti K."/>
            <person name="Salamov A."/>
            <person name="Andreopoulos B."/>
            <person name="Baker S."/>
            <person name="Barry K."/>
            <person name="Bills G."/>
            <person name="Bluhm B."/>
            <person name="Cannon C."/>
            <person name="Castanera R."/>
            <person name="Culley D."/>
            <person name="Daum C."/>
            <person name="Ezra D."/>
            <person name="Gonzalez J."/>
            <person name="Henrissat B."/>
            <person name="Kuo A."/>
            <person name="Liang C."/>
            <person name="Lipzen A."/>
            <person name="Lutzoni F."/>
            <person name="Magnuson J."/>
            <person name="Mondo S."/>
            <person name="Nolan M."/>
            <person name="Ohm R."/>
            <person name="Pangilinan J."/>
            <person name="Park H.-J."/>
            <person name="Ramirez L."/>
            <person name="Alfaro M."/>
            <person name="Sun H."/>
            <person name="Tritt A."/>
            <person name="Yoshinaga Y."/>
            <person name="Zwiers L.-H."/>
            <person name="Turgeon B."/>
            <person name="Goodwin S."/>
            <person name="Spatafora J."/>
            <person name="Crous P."/>
            <person name="Grigoriev I."/>
        </authorList>
    </citation>
    <scope>NUCLEOTIDE SEQUENCE</scope>
    <source>
        <strain evidence="1">CBS 260.36</strain>
    </source>
</reference>
<protein>
    <submittedName>
        <fullName evidence="1">Uncharacterized protein</fullName>
    </submittedName>
</protein>
<evidence type="ECO:0000313" key="1">
    <source>
        <dbReference type="EMBL" id="KAF2154590.1"/>
    </source>
</evidence>
<keyword evidence="2" id="KW-1185">Reference proteome</keyword>
<dbReference type="Proteomes" id="UP000799439">
    <property type="component" value="Unassembled WGS sequence"/>
</dbReference>
<proteinExistence type="predicted"/>
<gene>
    <name evidence="1" type="ORF">K461DRAFT_98593</name>
</gene>
<organism evidence="1 2">
    <name type="scientific">Myriangium duriaei CBS 260.36</name>
    <dbReference type="NCBI Taxonomy" id="1168546"/>
    <lineage>
        <taxon>Eukaryota</taxon>
        <taxon>Fungi</taxon>
        <taxon>Dikarya</taxon>
        <taxon>Ascomycota</taxon>
        <taxon>Pezizomycotina</taxon>
        <taxon>Dothideomycetes</taxon>
        <taxon>Dothideomycetidae</taxon>
        <taxon>Myriangiales</taxon>
        <taxon>Myriangiaceae</taxon>
        <taxon>Myriangium</taxon>
    </lineage>
</organism>
<dbReference type="EMBL" id="ML996083">
    <property type="protein sequence ID" value="KAF2154590.1"/>
    <property type="molecule type" value="Genomic_DNA"/>
</dbReference>
<comment type="caution">
    <text evidence="1">The sequence shown here is derived from an EMBL/GenBank/DDBJ whole genome shotgun (WGS) entry which is preliminary data.</text>
</comment>
<sequence>MQPDVLSAGGIQKLHEPRSLYSVCLPGGSSVRRPDSDDIPFDPLDPCDPSQGSAADCRWIHRCLSRNAGPRRLTKPHECASEHIVRDFHLAIVFEVCSIQRGYYAQPWSFTDIILHSAINPIPNKRLHPRMLSS</sequence>
<dbReference type="AlphaFoldDB" id="A0A9P4MHC0"/>